<reference evidence="6" key="3">
    <citation type="submission" date="2025-09" db="UniProtKB">
        <authorList>
            <consortium name="Ensembl"/>
        </authorList>
    </citation>
    <scope>IDENTIFICATION</scope>
</reference>
<dbReference type="GeneTree" id="ENSGT00730000111217"/>
<dbReference type="OMA" id="NLKCCKG"/>
<dbReference type="InterPro" id="IPR036645">
    <property type="entry name" value="Elafin-like_sf"/>
</dbReference>
<dbReference type="STRING" id="9305.ENSSHAP00000014950"/>
<dbReference type="GO" id="GO:0004867">
    <property type="term" value="F:serine-type endopeptidase inhibitor activity"/>
    <property type="evidence" value="ECO:0007669"/>
    <property type="project" value="TreeGrafter"/>
</dbReference>
<keyword evidence="7" id="KW-1185">Reference proteome</keyword>
<dbReference type="PROSITE" id="PS51390">
    <property type="entry name" value="WAP"/>
    <property type="match status" value="2"/>
</dbReference>
<evidence type="ECO:0000256" key="1">
    <source>
        <dbReference type="ARBA" id="ARBA00022690"/>
    </source>
</evidence>
<dbReference type="GeneID" id="105748998"/>
<dbReference type="PRINTS" id="PR00003">
    <property type="entry name" value="4DISULPHCORE"/>
</dbReference>
<protein>
    <recommendedName>
        <fullName evidence="5">WAP domain-containing protein</fullName>
    </recommendedName>
</protein>
<dbReference type="Pfam" id="PF00095">
    <property type="entry name" value="WAP"/>
    <property type="match status" value="2"/>
</dbReference>
<dbReference type="Ensembl" id="ENSSHAT00000015075.2">
    <property type="protein sequence ID" value="ENSSHAP00000014950.2"/>
    <property type="gene ID" value="ENSSHAG00000012755.2"/>
</dbReference>
<dbReference type="GO" id="GO:0045087">
    <property type="term" value="P:innate immune response"/>
    <property type="evidence" value="ECO:0007669"/>
    <property type="project" value="TreeGrafter"/>
</dbReference>
<feature type="domain" description="WAP" evidence="5">
    <location>
        <begin position="30"/>
        <end position="78"/>
    </location>
</feature>
<dbReference type="GO" id="GO:0019731">
    <property type="term" value="P:antibacterial humoral response"/>
    <property type="evidence" value="ECO:0007669"/>
    <property type="project" value="TreeGrafter"/>
</dbReference>
<dbReference type="AlphaFoldDB" id="G3WHP5"/>
<reference evidence="6" key="2">
    <citation type="submission" date="2025-08" db="UniProtKB">
        <authorList>
            <consortium name="Ensembl"/>
        </authorList>
    </citation>
    <scope>IDENTIFICATION</scope>
</reference>
<dbReference type="FunFam" id="4.10.75.10:FF:000001">
    <property type="entry name" value="Anosmin 1"/>
    <property type="match status" value="2"/>
</dbReference>
<evidence type="ECO:0000259" key="5">
    <source>
        <dbReference type="PROSITE" id="PS51390"/>
    </source>
</evidence>
<dbReference type="eggNOG" id="ENOG502SWIR">
    <property type="taxonomic scope" value="Eukaryota"/>
</dbReference>
<dbReference type="CDD" id="cd00199">
    <property type="entry name" value="WAP"/>
    <property type="match status" value="1"/>
</dbReference>
<feature type="signal peptide" evidence="4">
    <location>
        <begin position="1"/>
        <end position="22"/>
    </location>
</feature>
<dbReference type="OrthoDB" id="9451828at2759"/>
<dbReference type="SMART" id="SM00217">
    <property type="entry name" value="WAP"/>
    <property type="match status" value="2"/>
</dbReference>
<keyword evidence="2 4" id="KW-0732">Signal</keyword>
<evidence type="ECO:0000256" key="4">
    <source>
        <dbReference type="SAM" id="SignalP"/>
    </source>
</evidence>
<sequence>MKSGSLFFFVAFLAIGFLTVSGTLNAAKGAASKPGKCPIVHIRCAMENPPNACENDGECKGRLKCCTGACGKTCMAPEVVSKPGKCPTVLGRCMMENPPNACENDGECKGRLKCCTGMCGKICMAPKA</sequence>
<proteinExistence type="predicted"/>
<dbReference type="KEGG" id="shr:105748998"/>
<dbReference type="PANTHER" id="PTHR19441">
    <property type="entry name" value="WHEY ACDIC PROTEIN WAP"/>
    <property type="match status" value="1"/>
</dbReference>
<evidence type="ECO:0000256" key="3">
    <source>
        <dbReference type="ARBA" id="ARBA00023157"/>
    </source>
</evidence>
<feature type="domain" description="WAP" evidence="5">
    <location>
        <begin position="79"/>
        <end position="127"/>
    </location>
</feature>
<evidence type="ECO:0000256" key="2">
    <source>
        <dbReference type="ARBA" id="ARBA00022729"/>
    </source>
</evidence>
<dbReference type="Gene3D" id="4.10.75.10">
    <property type="entry name" value="Elafin-like"/>
    <property type="match status" value="2"/>
</dbReference>
<dbReference type="SUPFAM" id="SSF57256">
    <property type="entry name" value="Elafin-like"/>
    <property type="match status" value="2"/>
</dbReference>
<accession>G3WHP5</accession>
<reference evidence="6 7" key="1">
    <citation type="journal article" date="2011" name="Proc. Natl. Acad. Sci. U.S.A.">
        <title>Genetic diversity and population structure of the endangered marsupial Sarcophilus harrisii (Tasmanian devil).</title>
        <authorList>
            <person name="Miller W."/>
            <person name="Hayes V.M."/>
            <person name="Ratan A."/>
            <person name="Petersen D.C."/>
            <person name="Wittekindt N.E."/>
            <person name="Miller J."/>
            <person name="Walenz B."/>
            <person name="Knight J."/>
            <person name="Qi J."/>
            <person name="Zhao F."/>
            <person name="Wang Q."/>
            <person name="Bedoya-Reina O.C."/>
            <person name="Katiyar N."/>
            <person name="Tomsho L.P."/>
            <person name="Kasson L.M."/>
            <person name="Hardie R.A."/>
            <person name="Woodbridge P."/>
            <person name="Tindall E.A."/>
            <person name="Bertelsen M.F."/>
            <person name="Dixon D."/>
            <person name="Pyecroft S."/>
            <person name="Helgen K.M."/>
            <person name="Lesk A.M."/>
            <person name="Pringle T.H."/>
            <person name="Patterson N."/>
            <person name="Zhang Y."/>
            <person name="Kreiss A."/>
            <person name="Woods G.M."/>
            <person name="Jones M.E."/>
            <person name="Schuster S.C."/>
        </authorList>
    </citation>
    <scope>NUCLEOTIDE SEQUENCE [LARGE SCALE GENOMIC DNA]</scope>
</reference>
<dbReference type="RefSeq" id="XP_012395242.1">
    <property type="nucleotide sequence ID" value="XM_012539788.2"/>
</dbReference>
<evidence type="ECO:0000313" key="6">
    <source>
        <dbReference type="Ensembl" id="ENSSHAP00000014950.2"/>
    </source>
</evidence>
<dbReference type="InterPro" id="IPR050514">
    <property type="entry name" value="WAP_four-disulfide_core"/>
</dbReference>
<keyword evidence="1" id="KW-0646">Protease inhibitor</keyword>
<feature type="chain" id="PRO_5029633641" description="WAP domain-containing protein" evidence="4">
    <location>
        <begin position="23"/>
        <end position="128"/>
    </location>
</feature>
<gene>
    <name evidence="6" type="primary">LOC105748998</name>
</gene>
<keyword evidence="3" id="KW-1015">Disulfide bond</keyword>
<dbReference type="GO" id="GO:0005615">
    <property type="term" value="C:extracellular space"/>
    <property type="evidence" value="ECO:0007669"/>
    <property type="project" value="TreeGrafter"/>
</dbReference>
<evidence type="ECO:0000313" key="7">
    <source>
        <dbReference type="Proteomes" id="UP000007648"/>
    </source>
</evidence>
<dbReference type="HOGENOM" id="CLU_105901_0_1_1"/>
<dbReference type="Proteomes" id="UP000007648">
    <property type="component" value="Unassembled WGS sequence"/>
</dbReference>
<name>G3WHP5_SARHA</name>
<dbReference type="PANTHER" id="PTHR19441:SF30">
    <property type="entry name" value="ELAFIN"/>
    <property type="match status" value="1"/>
</dbReference>
<dbReference type="InterPro" id="IPR008197">
    <property type="entry name" value="WAP_dom"/>
</dbReference>
<organism evidence="6 7">
    <name type="scientific">Sarcophilus harrisii</name>
    <name type="common">Tasmanian devil</name>
    <name type="synonym">Sarcophilus laniarius</name>
    <dbReference type="NCBI Taxonomy" id="9305"/>
    <lineage>
        <taxon>Eukaryota</taxon>
        <taxon>Metazoa</taxon>
        <taxon>Chordata</taxon>
        <taxon>Craniata</taxon>
        <taxon>Vertebrata</taxon>
        <taxon>Euteleostomi</taxon>
        <taxon>Mammalia</taxon>
        <taxon>Metatheria</taxon>
        <taxon>Dasyuromorphia</taxon>
        <taxon>Dasyuridae</taxon>
        <taxon>Sarcophilus</taxon>
    </lineage>
</organism>